<feature type="domain" description="Sulfotransferase" evidence="3">
    <location>
        <begin position="45"/>
        <end position="293"/>
    </location>
</feature>
<evidence type="ECO:0000256" key="2">
    <source>
        <dbReference type="ARBA" id="ARBA00022679"/>
    </source>
</evidence>
<proteinExistence type="inferred from homology"/>
<keyword evidence="5" id="KW-1185">Reference proteome</keyword>
<comment type="caution">
    <text evidence="4">The sequence shown here is derived from an EMBL/GenBank/DDBJ whole genome shotgun (WGS) entry which is preliminary data.</text>
</comment>
<evidence type="ECO:0000313" key="5">
    <source>
        <dbReference type="Proteomes" id="UP000295707"/>
    </source>
</evidence>
<dbReference type="AlphaFoldDB" id="A0A4R1HAT3"/>
<dbReference type="InterPro" id="IPR027417">
    <property type="entry name" value="P-loop_NTPase"/>
</dbReference>
<dbReference type="GO" id="GO:0008146">
    <property type="term" value="F:sulfotransferase activity"/>
    <property type="evidence" value="ECO:0007669"/>
    <property type="project" value="InterPro"/>
</dbReference>
<organism evidence="4 5">
    <name type="scientific">Thiogranum longum</name>
    <dbReference type="NCBI Taxonomy" id="1537524"/>
    <lineage>
        <taxon>Bacteria</taxon>
        <taxon>Pseudomonadati</taxon>
        <taxon>Pseudomonadota</taxon>
        <taxon>Gammaproteobacteria</taxon>
        <taxon>Chromatiales</taxon>
        <taxon>Ectothiorhodospiraceae</taxon>
        <taxon>Thiogranum</taxon>
    </lineage>
</organism>
<dbReference type="Proteomes" id="UP000295707">
    <property type="component" value="Unassembled WGS sequence"/>
</dbReference>
<dbReference type="RefSeq" id="WP_132973423.1">
    <property type="nucleotide sequence ID" value="NZ_SMFX01000001.1"/>
</dbReference>
<dbReference type="EMBL" id="SMFX01000001">
    <property type="protein sequence ID" value="TCK19074.1"/>
    <property type="molecule type" value="Genomic_DNA"/>
</dbReference>
<name>A0A4R1HAT3_9GAMM</name>
<comment type="similarity">
    <text evidence="1">Belongs to the sulfotransferase 1 family.</text>
</comment>
<protein>
    <submittedName>
        <fullName evidence="4">Sulfotransferase domain-containing protein</fullName>
    </submittedName>
</protein>
<dbReference type="Pfam" id="PF00685">
    <property type="entry name" value="Sulfotransfer_1"/>
    <property type="match status" value="1"/>
</dbReference>
<dbReference type="PANTHER" id="PTHR11783">
    <property type="entry name" value="SULFOTRANSFERASE SULT"/>
    <property type="match status" value="1"/>
</dbReference>
<evidence type="ECO:0000256" key="1">
    <source>
        <dbReference type="ARBA" id="ARBA00005771"/>
    </source>
</evidence>
<dbReference type="SUPFAM" id="SSF52540">
    <property type="entry name" value="P-loop containing nucleoside triphosphate hydrolases"/>
    <property type="match status" value="1"/>
</dbReference>
<sequence length="305" mass="36220">MTLVSTKTLRSLLQRALFLFPRSTRVSVDRWMRGKKEHKKLKKADFAVVSLPKSGRTWLRVMLSRYYQQKFDLPEHSVIGFDNFYQENHAAPRILFSHDNVLRDFTGNLDNKKDYYQTKTILMVRDPRDLVVSQFHQWRYRTNPSKRRLHSELNIEDNVEVFDFAMNSFHGIPRNIRFLNSWQRELGNMKEVLVVRYEDMRRNPQEAMAHILSFLGETPKAEQVRDTVEYAKFENMRKMEEKQTFRTDSKQLFARDTSNPDSLKTRRAKIGGFTDYLSQEQINTINAMIDSQLSPEFGYNQNQDT</sequence>
<evidence type="ECO:0000313" key="4">
    <source>
        <dbReference type="EMBL" id="TCK19074.1"/>
    </source>
</evidence>
<reference evidence="4 5" key="1">
    <citation type="submission" date="2019-03" db="EMBL/GenBank/DDBJ databases">
        <title>Genomic Encyclopedia of Type Strains, Phase IV (KMG-IV): sequencing the most valuable type-strain genomes for metagenomic binning, comparative biology and taxonomic classification.</title>
        <authorList>
            <person name="Goeker M."/>
        </authorList>
    </citation>
    <scope>NUCLEOTIDE SEQUENCE [LARGE SCALE GENOMIC DNA]</scope>
    <source>
        <strain evidence="4 5">DSM 19610</strain>
    </source>
</reference>
<dbReference type="InterPro" id="IPR000863">
    <property type="entry name" value="Sulfotransferase_dom"/>
</dbReference>
<dbReference type="Gene3D" id="3.40.50.300">
    <property type="entry name" value="P-loop containing nucleotide triphosphate hydrolases"/>
    <property type="match status" value="1"/>
</dbReference>
<keyword evidence="2 4" id="KW-0808">Transferase</keyword>
<dbReference type="OrthoDB" id="3399180at2"/>
<gene>
    <name evidence="4" type="ORF">DFR30_2368</name>
</gene>
<accession>A0A4R1HAT3</accession>
<evidence type="ECO:0000259" key="3">
    <source>
        <dbReference type="Pfam" id="PF00685"/>
    </source>
</evidence>